<dbReference type="Gramene" id="RZC72163">
    <property type="protein sequence ID" value="RZC72163"/>
    <property type="gene ID" value="C5167_035330"/>
</dbReference>
<protein>
    <recommendedName>
        <fullName evidence="5">GPN-loop GTPase</fullName>
        <ecNumber evidence="5">3.6.5.-</ecNumber>
    </recommendedName>
</protein>
<keyword evidence="3 5" id="KW-0378">Hydrolase</keyword>
<accession>A0A4Y7KFK8</accession>
<dbReference type="PANTHER" id="PTHR21231">
    <property type="entry name" value="XPA-BINDING PROTEIN 1-RELATED"/>
    <property type="match status" value="1"/>
</dbReference>
<comment type="function">
    <text evidence="5">Small GTPase required for proper nuclear import of RNA polymerase II (RNAPII). May act at an RNAP assembly step prior to nuclear import.</text>
</comment>
<organism evidence="6 7">
    <name type="scientific">Papaver somniferum</name>
    <name type="common">Opium poppy</name>
    <dbReference type="NCBI Taxonomy" id="3469"/>
    <lineage>
        <taxon>Eukaryota</taxon>
        <taxon>Viridiplantae</taxon>
        <taxon>Streptophyta</taxon>
        <taxon>Embryophyta</taxon>
        <taxon>Tracheophyta</taxon>
        <taxon>Spermatophyta</taxon>
        <taxon>Magnoliopsida</taxon>
        <taxon>Ranunculales</taxon>
        <taxon>Papaveraceae</taxon>
        <taxon>Papaveroideae</taxon>
        <taxon>Papaver</taxon>
    </lineage>
</organism>
<evidence type="ECO:0000313" key="7">
    <source>
        <dbReference type="Proteomes" id="UP000316621"/>
    </source>
</evidence>
<evidence type="ECO:0000256" key="3">
    <source>
        <dbReference type="ARBA" id="ARBA00022801"/>
    </source>
</evidence>
<dbReference type="GO" id="GO:0005525">
    <property type="term" value="F:GTP binding"/>
    <property type="evidence" value="ECO:0007669"/>
    <property type="project" value="UniProtKB-KW"/>
</dbReference>
<sequence>MNRLVCYTRGPNKLGYVVNLDPAVMTIPYGVNIDIRDAVKHKEVMKQYNLGLNGGILTLLNLFATKFDEVVSEKRADQLDYVLVDTPGQIEIFTWSASGWIITEAFASTFPTVIAYVVDTPRSSSPVTFMSNMIYACSILYKT</sequence>
<dbReference type="Pfam" id="PF03029">
    <property type="entry name" value="ATP_bind_1"/>
    <property type="match status" value="1"/>
</dbReference>
<evidence type="ECO:0000256" key="5">
    <source>
        <dbReference type="RuleBase" id="RU365059"/>
    </source>
</evidence>
<dbReference type="STRING" id="3469.A0A4Y7KFK8"/>
<evidence type="ECO:0000256" key="4">
    <source>
        <dbReference type="ARBA" id="ARBA00023134"/>
    </source>
</evidence>
<proteinExistence type="inferred from homology"/>
<dbReference type="EC" id="3.6.5.-" evidence="5"/>
<name>A0A4Y7KFK8_PAPSO</name>
<reference evidence="6 7" key="1">
    <citation type="journal article" date="2018" name="Science">
        <title>The opium poppy genome and morphinan production.</title>
        <authorList>
            <person name="Guo L."/>
            <person name="Winzer T."/>
            <person name="Yang X."/>
            <person name="Li Y."/>
            <person name="Ning Z."/>
            <person name="He Z."/>
            <person name="Teodor R."/>
            <person name="Lu Y."/>
            <person name="Bowser T.A."/>
            <person name="Graham I.A."/>
            <person name="Ye K."/>
        </authorList>
    </citation>
    <scope>NUCLEOTIDE SEQUENCE [LARGE SCALE GENOMIC DNA]</scope>
    <source>
        <strain evidence="7">cv. HN1</strain>
        <tissue evidence="6">Leaves</tissue>
    </source>
</reference>
<comment type="similarity">
    <text evidence="1 5">Belongs to the GPN-loop GTPase family.</text>
</comment>
<comment type="subcellular location">
    <subcellularLocation>
        <location evidence="5">Cytoplasm</location>
    </subcellularLocation>
    <subcellularLocation>
        <location evidence="5">Nucleus</location>
    </subcellularLocation>
</comment>
<dbReference type="SUPFAM" id="SSF52540">
    <property type="entry name" value="P-loop containing nucleoside triphosphate hydrolases"/>
    <property type="match status" value="1"/>
</dbReference>
<dbReference type="PANTHER" id="PTHR21231:SF8">
    <property type="entry name" value="GPN-LOOP GTPASE 1"/>
    <property type="match status" value="1"/>
</dbReference>
<dbReference type="GO" id="GO:0003924">
    <property type="term" value="F:GTPase activity"/>
    <property type="evidence" value="ECO:0007669"/>
    <property type="project" value="TreeGrafter"/>
</dbReference>
<dbReference type="AlphaFoldDB" id="A0A4Y7KFK8"/>
<dbReference type="EMBL" id="CM010721">
    <property type="protein sequence ID" value="RZC72163.1"/>
    <property type="molecule type" value="Genomic_DNA"/>
</dbReference>
<keyword evidence="7" id="KW-1185">Reference proteome</keyword>
<evidence type="ECO:0000256" key="2">
    <source>
        <dbReference type="ARBA" id="ARBA00022741"/>
    </source>
</evidence>
<dbReference type="Proteomes" id="UP000316621">
    <property type="component" value="Chromosome 7"/>
</dbReference>
<keyword evidence="2 5" id="KW-0547">Nucleotide-binding</keyword>
<keyword evidence="5" id="KW-0963">Cytoplasm</keyword>
<dbReference type="InterPro" id="IPR004130">
    <property type="entry name" value="Gpn"/>
</dbReference>
<dbReference type="GO" id="GO:0005634">
    <property type="term" value="C:nucleus"/>
    <property type="evidence" value="ECO:0007669"/>
    <property type="project" value="UniProtKB-SubCell"/>
</dbReference>
<evidence type="ECO:0000313" key="6">
    <source>
        <dbReference type="EMBL" id="RZC72163.1"/>
    </source>
</evidence>
<dbReference type="GO" id="GO:0005737">
    <property type="term" value="C:cytoplasm"/>
    <property type="evidence" value="ECO:0007669"/>
    <property type="project" value="UniProtKB-SubCell"/>
</dbReference>
<dbReference type="Gene3D" id="3.40.50.300">
    <property type="entry name" value="P-loop containing nucleotide triphosphate hydrolases"/>
    <property type="match status" value="1"/>
</dbReference>
<keyword evidence="4 5" id="KW-0342">GTP-binding</keyword>
<evidence type="ECO:0000256" key="1">
    <source>
        <dbReference type="ARBA" id="ARBA00005290"/>
    </source>
</evidence>
<gene>
    <name evidence="6" type="ORF">C5167_035330</name>
</gene>
<dbReference type="InterPro" id="IPR027417">
    <property type="entry name" value="P-loop_NTPase"/>
</dbReference>
<comment type="subunit">
    <text evidence="5">Binds to RNA polymerase II.</text>
</comment>